<dbReference type="InterPro" id="IPR003615">
    <property type="entry name" value="HNH_nuc"/>
</dbReference>
<keyword evidence="3" id="KW-1185">Reference proteome</keyword>
<dbReference type="GO" id="GO:0003676">
    <property type="term" value="F:nucleic acid binding"/>
    <property type="evidence" value="ECO:0007669"/>
    <property type="project" value="InterPro"/>
</dbReference>
<dbReference type="InterPro" id="IPR002711">
    <property type="entry name" value="HNH"/>
</dbReference>
<dbReference type="GO" id="GO:0008270">
    <property type="term" value="F:zinc ion binding"/>
    <property type="evidence" value="ECO:0007669"/>
    <property type="project" value="InterPro"/>
</dbReference>
<dbReference type="Pfam" id="PF01844">
    <property type="entry name" value="HNH"/>
    <property type="match status" value="1"/>
</dbReference>
<sequence>MPTNQYRWQAPGNAKVFDAPLGQGSYMNTRSIHVLKYIQEKKKVSQSMFEREIKAYLQDSTEYEKNKSTPAHFFRPLLFLGFIKISSSKLIELTLEGDKFLHFYELGEYVKCKKYVLNQLDNTKYPNLGTQKIKLQLFPFRILFKLLLLEKERGLSKEFLIKQLVYLREYDDLALYLKEKSLEKIQKELPYDKFYTWVINSLVDIGILKKEKNYFVAEDIYEEVEVLYKNLSLESFFFNDDTLLCQLDDNTAHERYKRDARLILQAKSRDGYSCKVDKNHETFVSKGYNYVEGHHVIPMFQQKNYRFDLDDVENIVSLCPTCHREIHSADDKTEILSKVYRVNSAFMIANSVTLDELHKMYNCS</sequence>
<dbReference type="EMBL" id="CP046072">
    <property type="protein sequence ID" value="QSZ42896.1"/>
    <property type="molecule type" value="Genomic_DNA"/>
</dbReference>
<dbReference type="GO" id="GO:0004519">
    <property type="term" value="F:endonuclease activity"/>
    <property type="evidence" value="ECO:0007669"/>
    <property type="project" value="InterPro"/>
</dbReference>
<organism evidence="2 3">
    <name type="scientific">Sulfurimonas aquatica</name>
    <dbReference type="NCBI Taxonomy" id="2672570"/>
    <lineage>
        <taxon>Bacteria</taxon>
        <taxon>Pseudomonadati</taxon>
        <taxon>Campylobacterota</taxon>
        <taxon>Epsilonproteobacteria</taxon>
        <taxon>Campylobacterales</taxon>
        <taxon>Sulfurimonadaceae</taxon>
        <taxon>Sulfurimonas</taxon>
    </lineage>
</organism>
<dbReference type="AlphaFoldDB" id="A0A975B279"/>
<feature type="domain" description="HNH" evidence="1">
    <location>
        <begin position="289"/>
        <end position="328"/>
    </location>
</feature>
<reference evidence="2" key="2">
    <citation type="submission" date="2021-04" db="EMBL/GenBank/DDBJ databases">
        <title>Isolation and characterization of a novel species of the genus Sulfurimonas.</title>
        <authorList>
            <person name="Fukui M."/>
        </authorList>
    </citation>
    <scope>NUCLEOTIDE SEQUENCE</scope>
    <source>
        <strain evidence="2">H1576</strain>
    </source>
</reference>
<dbReference type="Proteomes" id="UP000671852">
    <property type="component" value="Chromosome"/>
</dbReference>
<protein>
    <recommendedName>
        <fullName evidence="1">HNH domain-containing protein</fullName>
    </recommendedName>
</protein>
<reference evidence="2" key="1">
    <citation type="submission" date="2019-11" db="EMBL/GenBank/DDBJ databases">
        <authorList>
            <person name="Kojima H."/>
        </authorList>
    </citation>
    <scope>NUCLEOTIDE SEQUENCE</scope>
    <source>
        <strain evidence="2">H1576</strain>
    </source>
</reference>
<evidence type="ECO:0000313" key="3">
    <source>
        <dbReference type="Proteomes" id="UP000671852"/>
    </source>
</evidence>
<evidence type="ECO:0000313" key="2">
    <source>
        <dbReference type="EMBL" id="QSZ42896.1"/>
    </source>
</evidence>
<name>A0A975B279_9BACT</name>
<dbReference type="CDD" id="cd00085">
    <property type="entry name" value="HNHc"/>
    <property type="match status" value="1"/>
</dbReference>
<accession>A0A975B279</accession>
<proteinExistence type="predicted"/>
<evidence type="ECO:0000259" key="1">
    <source>
        <dbReference type="Pfam" id="PF01844"/>
    </source>
</evidence>
<gene>
    <name evidence="2" type="ORF">GJV85_12515</name>
</gene>
<dbReference type="RefSeq" id="WP_207561707.1">
    <property type="nucleotide sequence ID" value="NZ_CP046072.1"/>
</dbReference>
<dbReference type="KEGG" id="saqt:GJV85_12515"/>